<keyword evidence="5" id="KW-1185">Reference proteome</keyword>
<evidence type="ECO:0000313" key="5">
    <source>
        <dbReference type="Proteomes" id="UP000199302"/>
    </source>
</evidence>
<reference evidence="4 5" key="1">
    <citation type="submission" date="2016-10" db="EMBL/GenBank/DDBJ databases">
        <authorList>
            <person name="de Groot N.N."/>
        </authorList>
    </citation>
    <scope>NUCLEOTIDE SEQUENCE [LARGE SCALE GENOMIC DNA]</scope>
    <source>
        <strain evidence="5">KMM 9023,NRIC 0796,JCM 17311,KCTC 23692</strain>
    </source>
</reference>
<sequence length="254" mass="27782">MTRILIVAAHPEPSSFTLTWARETLRAAEALGHEAALIDLHAAGFDPVESAAHYPRRDGPFDPLKAQEDGVEAADVRAQMAQIEAADWLILHFPIYWFAPPAMIKGWCERVLAHGRLHDVENRFDTGPCRGKRALFCVTTGASAAECGPDGKEGNLAHLLWPLAYTLRYCGFDVAEPIVEHGVHGYHSGARKSELEARLTARLRAQQDIMAGLEGRALLRFHPDGDFDDTGRLRPGIAPLSPFIAPPGAEGPDR</sequence>
<keyword evidence="2" id="KW-0560">Oxidoreductase</keyword>
<gene>
    <name evidence="4" type="ORF">SAMN04515673_10564</name>
</gene>
<evidence type="ECO:0000256" key="2">
    <source>
        <dbReference type="ARBA" id="ARBA00023002"/>
    </source>
</evidence>
<dbReference type="PANTHER" id="PTHR10204">
    <property type="entry name" value="NAD P H OXIDOREDUCTASE-RELATED"/>
    <property type="match status" value="1"/>
</dbReference>
<dbReference type="SUPFAM" id="SSF52218">
    <property type="entry name" value="Flavoproteins"/>
    <property type="match status" value="1"/>
</dbReference>
<dbReference type="RefSeq" id="WP_092079418.1">
    <property type="nucleotide sequence ID" value="NZ_FOYI01000005.1"/>
</dbReference>
<protein>
    <submittedName>
        <fullName evidence="4">NAD(P)H dehydrogenase (Quinone)</fullName>
    </submittedName>
</protein>
<proteinExistence type="inferred from homology"/>
<dbReference type="InterPro" id="IPR003680">
    <property type="entry name" value="Flavodoxin_fold"/>
</dbReference>
<dbReference type="GO" id="GO:0005829">
    <property type="term" value="C:cytosol"/>
    <property type="evidence" value="ECO:0007669"/>
    <property type="project" value="TreeGrafter"/>
</dbReference>
<dbReference type="Gene3D" id="3.40.50.360">
    <property type="match status" value="1"/>
</dbReference>
<name>A0A1I6DT00_9RHOB</name>
<dbReference type="EMBL" id="FOYI01000005">
    <property type="protein sequence ID" value="SFR08438.1"/>
    <property type="molecule type" value="Genomic_DNA"/>
</dbReference>
<dbReference type="PANTHER" id="PTHR10204:SF34">
    <property type="entry name" value="NAD(P)H DEHYDROGENASE [QUINONE] 1 ISOFORM 1"/>
    <property type="match status" value="1"/>
</dbReference>
<dbReference type="Proteomes" id="UP000199302">
    <property type="component" value="Unassembled WGS sequence"/>
</dbReference>
<accession>A0A1I6DT00</accession>
<dbReference type="InterPro" id="IPR051545">
    <property type="entry name" value="NAD(P)H_dehydrogenase_qn"/>
</dbReference>
<evidence type="ECO:0000259" key="3">
    <source>
        <dbReference type="Pfam" id="PF02525"/>
    </source>
</evidence>
<dbReference type="InterPro" id="IPR029039">
    <property type="entry name" value="Flavoprotein-like_sf"/>
</dbReference>
<dbReference type="AlphaFoldDB" id="A0A1I6DT00"/>
<dbReference type="OrthoDB" id="9798454at2"/>
<feature type="domain" description="Flavodoxin-like fold" evidence="3">
    <location>
        <begin position="3"/>
        <end position="198"/>
    </location>
</feature>
<dbReference type="Pfam" id="PF02525">
    <property type="entry name" value="Flavodoxin_2"/>
    <property type="match status" value="1"/>
</dbReference>
<dbReference type="STRING" id="871652.SAMN04515673_10564"/>
<dbReference type="GO" id="GO:0003955">
    <property type="term" value="F:NAD(P)H dehydrogenase (quinone) activity"/>
    <property type="evidence" value="ECO:0007669"/>
    <property type="project" value="TreeGrafter"/>
</dbReference>
<comment type="similarity">
    <text evidence="1">Belongs to the NAD(P)H dehydrogenase (quinone) family.</text>
</comment>
<evidence type="ECO:0000313" key="4">
    <source>
        <dbReference type="EMBL" id="SFR08438.1"/>
    </source>
</evidence>
<organism evidence="4 5">
    <name type="scientific">Poseidonocella sedimentorum</name>
    <dbReference type="NCBI Taxonomy" id="871652"/>
    <lineage>
        <taxon>Bacteria</taxon>
        <taxon>Pseudomonadati</taxon>
        <taxon>Pseudomonadota</taxon>
        <taxon>Alphaproteobacteria</taxon>
        <taxon>Rhodobacterales</taxon>
        <taxon>Roseobacteraceae</taxon>
        <taxon>Poseidonocella</taxon>
    </lineage>
</organism>
<evidence type="ECO:0000256" key="1">
    <source>
        <dbReference type="ARBA" id="ARBA00006252"/>
    </source>
</evidence>